<organism evidence="1 2">
    <name type="scientific">Linnemannia hyalina</name>
    <dbReference type="NCBI Taxonomy" id="64524"/>
    <lineage>
        <taxon>Eukaryota</taxon>
        <taxon>Fungi</taxon>
        <taxon>Fungi incertae sedis</taxon>
        <taxon>Mucoromycota</taxon>
        <taxon>Mortierellomycotina</taxon>
        <taxon>Mortierellomycetes</taxon>
        <taxon>Mortierellales</taxon>
        <taxon>Mortierellaceae</taxon>
        <taxon>Linnemannia</taxon>
    </lineage>
</organism>
<reference evidence="1" key="1">
    <citation type="submission" date="2021-06" db="EMBL/GenBank/DDBJ databases">
        <title>Genome Sequence of Mortierella hyaline Strain SCG-10, a Cold-Adapted, Nitrate-Reducing Fungus Isolated from Soil in Minnesota, USA.</title>
        <authorList>
            <person name="Aldossari N."/>
        </authorList>
    </citation>
    <scope>NUCLEOTIDE SEQUENCE</scope>
    <source>
        <strain evidence="1">SCG-10</strain>
    </source>
</reference>
<dbReference type="CDD" id="cd09917">
    <property type="entry name" value="F-box_SF"/>
    <property type="match status" value="1"/>
</dbReference>
<accession>A0A9P7XJ30</accession>
<dbReference type="Gene3D" id="1.20.1280.50">
    <property type="match status" value="1"/>
</dbReference>
<evidence type="ECO:0000313" key="1">
    <source>
        <dbReference type="EMBL" id="KAG9062016.1"/>
    </source>
</evidence>
<keyword evidence="2" id="KW-1185">Reference proteome</keyword>
<dbReference type="OrthoDB" id="2411074at2759"/>
<comment type="caution">
    <text evidence="1">The sequence shown here is derived from an EMBL/GenBank/DDBJ whole genome shotgun (WGS) entry which is preliminary data.</text>
</comment>
<dbReference type="AlphaFoldDB" id="A0A9P7XJ30"/>
<proteinExistence type="predicted"/>
<dbReference type="EMBL" id="JAHRHY010000021">
    <property type="protein sequence ID" value="KAG9062016.1"/>
    <property type="molecule type" value="Genomic_DNA"/>
</dbReference>
<dbReference type="InterPro" id="IPR036047">
    <property type="entry name" value="F-box-like_dom_sf"/>
</dbReference>
<dbReference type="SUPFAM" id="SSF81383">
    <property type="entry name" value="F-box domain"/>
    <property type="match status" value="1"/>
</dbReference>
<protein>
    <recommendedName>
        <fullName evidence="3">F-box domain-containing protein</fullName>
    </recommendedName>
</protein>
<dbReference type="Proteomes" id="UP000707451">
    <property type="component" value="Unassembled WGS sequence"/>
</dbReference>
<name>A0A9P7XJ30_9FUNG</name>
<gene>
    <name evidence="1" type="ORF">KI688_006736</name>
</gene>
<evidence type="ECO:0000313" key="2">
    <source>
        <dbReference type="Proteomes" id="UP000707451"/>
    </source>
</evidence>
<evidence type="ECO:0008006" key="3">
    <source>
        <dbReference type="Google" id="ProtNLM"/>
    </source>
</evidence>
<sequence length="234" mass="26002">MADQHLPIFPPEIIHMIIDHLPPAALAHTSTVDRAWLEHVRALPVWSTMCQNGGYDITNPPVAHAMTAVCLRSGYICGRCSSVTKGRPLPSDMPLATAIQGGPTLSLCCRCRTNEMGHNFRFRGETISYVDGTNTVSERQEDVNRGLVAIMTLIPIYAITKSDLVMAGVDAVATEPHHTVIPTELYFRAEVQDVAKRIHGGWNGIDAARNPRRELDRRRSYDRRLQALQALQQI</sequence>